<keyword evidence="12" id="KW-1185">Reference proteome</keyword>
<comment type="pathway">
    <text evidence="1 10">Carbohydrate biosynthesis; gluconeogenesis.</text>
</comment>
<feature type="binding site" evidence="10">
    <location>
        <begin position="238"/>
        <end position="246"/>
    </location>
    <ligand>
        <name>ATP</name>
        <dbReference type="ChEBI" id="CHEBI:30616"/>
    </ligand>
</feature>
<keyword evidence="11" id="KW-0670">Pyruvate</keyword>
<evidence type="ECO:0000256" key="8">
    <source>
        <dbReference type="ARBA" id="ARBA00023239"/>
    </source>
</evidence>
<dbReference type="SUPFAM" id="SSF53795">
    <property type="entry name" value="PEP carboxykinase-like"/>
    <property type="match status" value="1"/>
</dbReference>
<feature type="binding site" evidence="10">
    <location>
        <position position="202"/>
    </location>
    <ligand>
        <name>ATP</name>
        <dbReference type="ChEBI" id="CHEBI:30616"/>
    </ligand>
</feature>
<keyword evidence="11" id="KW-0808">Transferase</keyword>
<dbReference type="UniPathway" id="UPA00138"/>
<dbReference type="NCBIfam" id="NF006820">
    <property type="entry name" value="PRK09344.1-2"/>
    <property type="match status" value="1"/>
</dbReference>
<organism evidence="11 12">
    <name type="scientific">Sphingobacterium corticibacterium</name>
    <dbReference type="NCBI Taxonomy" id="2484746"/>
    <lineage>
        <taxon>Bacteria</taxon>
        <taxon>Pseudomonadati</taxon>
        <taxon>Bacteroidota</taxon>
        <taxon>Sphingobacteriia</taxon>
        <taxon>Sphingobacteriales</taxon>
        <taxon>Sphingobacteriaceae</taxon>
        <taxon>Sphingobacterium</taxon>
    </lineage>
</organism>
<comment type="caution">
    <text evidence="11">The sequence shown here is derived from an EMBL/GenBank/DDBJ whole genome shotgun (WGS) entry which is preliminary data.</text>
</comment>
<keyword evidence="10" id="KW-0479">Metal-binding</keyword>
<dbReference type="GO" id="GO:0046872">
    <property type="term" value="F:metal ion binding"/>
    <property type="evidence" value="ECO:0007669"/>
    <property type="project" value="UniProtKB-KW"/>
</dbReference>
<protein>
    <recommendedName>
        <fullName evidence="3 10">Phosphoenolpyruvate carboxykinase (ATP)</fullName>
        <shortName evidence="10">PCK</shortName>
        <shortName evidence="10">PEP carboxykinase</shortName>
        <shortName evidence="10">PEPCK</shortName>
        <ecNumber evidence="3 10">4.1.1.49</ecNumber>
    </recommendedName>
</protein>
<reference evidence="11 12" key="1">
    <citation type="submission" date="2019-02" db="EMBL/GenBank/DDBJ databases">
        <authorList>
            <person name="Li Y."/>
        </authorList>
    </citation>
    <scope>NUCLEOTIDE SEQUENCE [LARGE SCALE GENOMIC DNA]</scope>
    <source>
        <strain evidence="11 12">30C10-4-7</strain>
    </source>
</reference>
<dbReference type="EMBL" id="SGIT01000002">
    <property type="protein sequence ID" value="RZF59676.1"/>
    <property type="molecule type" value="Genomic_DNA"/>
</dbReference>
<feature type="binding site" evidence="10">
    <location>
        <begin position="444"/>
        <end position="445"/>
    </location>
    <ligand>
        <name>ATP</name>
        <dbReference type="ChEBI" id="CHEBI:30616"/>
    </ligand>
</feature>
<dbReference type="Gene3D" id="3.90.228.20">
    <property type="match status" value="1"/>
</dbReference>
<dbReference type="NCBIfam" id="NF006821">
    <property type="entry name" value="PRK09344.1-3"/>
    <property type="match status" value="1"/>
</dbReference>
<keyword evidence="11" id="KW-0418">Kinase</keyword>
<dbReference type="GO" id="GO:0006094">
    <property type="term" value="P:gluconeogenesis"/>
    <property type="evidence" value="ECO:0007669"/>
    <property type="project" value="UniProtKB-UniRule"/>
</dbReference>
<feature type="binding site" evidence="10">
    <location>
        <position position="259"/>
    </location>
    <ligand>
        <name>Mn(2+)</name>
        <dbReference type="ChEBI" id="CHEBI:29035"/>
    </ligand>
</feature>
<dbReference type="PANTHER" id="PTHR30031:SF0">
    <property type="entry name" value="PHOSPHOENOLPYRUVATE CARBOXYKINASE (ATP)"/>
    <property type="match status" value="1"/>
</dbReference>
<gene>
    <name evidence="10 11" type="primary">pckA</name>
    <name evidence="11" type="ORF">EWE74_10985</name>
</gene>
<name>A0A4Q6XTL2_9SPHI</name>
<comment type="catalytic activity">
    <reaction evidence="9 10">
        <text>oxaloacetate + ATP = phosphoenolpyruvate + ADP + CO2</text>
        <dbReference type="Rhea" id="RHEA:18617"/>
        <dbReference type="ChEBI" id="CHEBI:16452"/>
        <dbReference type="ChEBI" id="CHEBI:16526"/>
        <dbReference type="ChEBI" id="CHEBI:30616"/>
        <dbReference type="ChEBI" id="CHEBI:58702"/>
        <dbReference type="ChEBI" id="CHEBI:456216"/>
        <dbReference type="EC" id="4.1.1.49"/>
    </reaction>
</comment>
<evidence type="ECO:0000256" key="6">
    <source>
        <dbReference type="ARBA" id="ARBA00022793"/>
    </source>
</evidence>
<dbReference type="PROSITE" id="PS00532">
    <property type="entry name" value="PEPCK_ATP"/>
    <property type="match status" value="1"/>
</dbReference>
<evidence type="ECO:0000313" key="12">
    <source>
        <dbReference type="Proteomes" id="UP000292855"/>
    </source>
</evidence>
<feature type="binding site" evidence="10">
    <location>
        <position position="222"/>
    </location>
    <ligand>
        <name>Mn(2+)</name>
        <dbReference type="ChEBI" id="CHEBI:29035"/>
    </ligand>
</feature>
<feature type="binding site" evidence="10">
    <location>
        <position position="222"/>
    </location>
    <ligand>
        <name>ATP</name>
        <dbReference type="ChEBI" id="CHEBI:30616"/>
    </ligand>
</feature>
<comment type="cofactor">
    <cofactor evidence="10">
        <name>Mn(2+)</name>
        <dbReference type="ChEBI" id="CHEBI:29035"/>
    </cofactor>
    <text evidence="10">Binds 1 Mn(2+) ion per subunit.</text>
</comment>
<dbReference type="GO" id="GO:0005829">
    <property type="term" value="C:cytosol"/>
    <property type="evidence" value="ECO:0007669"/>
    <property type="project" value="TreeGrafter"/>
</dbReference>
<keyword evidence="10" id="KW-0963">Cytoplasm</keyword>
<evidence type="ECO:0000256" key="7">
    <source>
        <dbReference type="ARBA" id="ARBA00022840"/>
    </source>
</evidence>
<dbReference type="InterPro" id="IPR015994">
    <property type="entry name" value="PEPCK_ATP_CS"/>
</dbReference>
<dbReference type="NCBIfam" id="TIGR00224">
    <property type="entry name" value="pckA"/>
    <property type="match status" value="1"/>
</dbReference>
<evidence type="ECO:0000256" key="5">
    <source>
        <dbReference type="ARBA" id="ARBA00022741"/>
    </source>
</evidence>
<keyword evidence="8 10" id="KW-0456">Lyase</keyword>
<evidence type="ECO:0000313" key="11">
    <source>
        <dbReference type="EMBL" id="RZF59676.1"/>
    </source>
</evidence>
<feature type="binding site" evidence="10">
    <location>
        <position position="61"/>
    </location>
    <ligand>
        <name>substrate</name>
    </ligand>
</feature>
<comment type="subcellular location">
    <subcellularLocation>
        <location evidence="10">Cytoplasm</location>
    </subcellularLocation>
</comment>
<proteinExistence type="inferred from homology"/>
<comment type="similarity">
    <text evidence="2 10">Belongs to the phosphoenolpyruvate carboxykinase (ATP) family.</text>
</comment>
<feature type="binding site" evidence="10">
    <location>
        <position position="287"/>
    </location>
    <ligand>
        <name>ATP</name>
        <dbReference type="ChEBI" id="CHEBI:30616"/>
    </ligand>
</feature>
<feature type="binding site" evidence="10">
    <location>
        <position position="202"/>
    </location>
    <ligand>
        <name>Mn(2+)</name>
        <dbReference type="ChEBI" id="CHEBI:29035"/>
    </ligand>
</feature>
<dbReference type="AlphaFoldDB" id="A0A4Q6XTL2"/>
<feature type="binding site" evidence="10">
    <location>
        <position position="202"/>
    </location>
    <ligand>
        <name>substrate</name>
    </ligand>
</feature>
<comment type="function">
    <text evidence="10">Involved in the gluconeogenesis. Catalyzes the conversion of oxaloacetate (OAA) to phosphoenolpyruvate (PEP) through direct phosphoryl transfer between the nucleoside triphosphate and OAA.</text>
</comment>
<dbReference type="Gene3D" id="3.40.449.10">
    <property type="entry name" value="Phosphoenolpyruvate Carboxykinase, domain 1"/>
    <property type="match status" value="1"/>
</dbReference>
<evidence type="ECO:0000256" key="10">
    <source>
        <dbReference type="HAMAP-Rule" id="MF_00453"/>
    </source>
</evidence>
<keyword evidence="5 10" id="KW-0547">Nucleotide-binding</keyword>
<dbReference type="GO" id="GO:0004612">
    <property type="term" value="F:phosphoenolpyruvate carboxykinase (ATP) activity"/>
    <property type="evidence" value="ECO:0007669"/>
    <property type="project" value="UniProtKB-UniRule"/>
</dbReference>
<dbReference type="Pfam" id="PF01293">
    <property type="entry name" value="PEPCK_ATP"/>
    <property type="match status" value="1"/>
</dbReference>
<feature type="binding site" evidence="10">
    <location>
        <position position="196"/>
    </location>
    <ligand>
        <name>substrate</name>
    </ligand>
</feature>
<evidence type="ECO:0000256" key="4">
    <source>
        <dbReference type="ARBA" id="ARBA00022432"/>
    </source>
</evidence>
<keyword evidence="4 10" id="KW-0312">Gluconeogenesis</keyword>
<dbReference type="CDD" id="cd00484">
    <property type="entry name" value="PEPCK_ATP"/>
    <property type="match status" value="1"/>
</dbReference>
<evidence type="ECO:0000256" key="9">
    <source>
        <dbReference type="ARBA" id="ARBA00047371"/>
    </source>
</evidence>
<sequence>MIMETKHPNPFRADYFLAAASSTIYLNQDANTLVQQTLDRGQGKLSDTGALCIQTGKFTGRSPKDRFIVRDKFTENTVDWGEINIPIAPEIFDNLLEKMEAFIQDKELWVRHCYAGANPSYRLHVTVINTTPWANLFCHHLFLRPAVDDPENDQQEWTILQVPEFLANPAIDQTRQENFTMINFSKKMILIGGSAYTGEMKKGIFSVLNFILPHQYNVLPMHCSANEGEQGDVALFFGLSGTGKTTLSADVNRKLIGDDEHGWADDSVFNFEGGCYAKCIDLHPDKEPQIYAAIKHPTLLENVGFFSGTNKVDFSDAGITENTRAAYPIDHIKNAKEYAVGNIPKNIFFLTCDAFGVLPPIAKLTKVQAMYHFLSGYTAKVAGTEVGVREPQSTFSACFGRVFLPLHPTRYAELLGKKLDAYPEVNVWLVNTGWTGGAYGIGKRISLHHTRAMVQAAIQGHLTDQPYTRHPHFGVLMPKTCPGVPVEILNPRNTWKNKEAYDKQAETLAKLFVQHSEQYQAEASQEIRNASPGLIQKV</sequence>
<dbReference type="Proteomes" id="UP000292855">
    <property type="component" value="Unassembled WGS sequence"/>
</dbReference>
<dbReference type="GO" id="GO:0005524">
    <property type="term" value="F:ATP binding"/>
    <property type="evidence" value="ECO:0007669"/>
    <property type="project" value="UniProtKB-UniRule"/>
</dbReference>
<dbReference type="HAMAP" id="MF_00453">
    <property type="entry name" value="PEPCK_ATP"/>
    <property type="match status" value="1"/>
</dbReference>
<dbReference type="PANTHER" id="PTHR30031">
    <property type="entry name" value="PHOSPHOENOLPYRUVATE CARBOXYKINASE ATP"/>
    <property type="match status" value="1"/>
</dbReference>
<keyword evidence="7 10" id="KW-0067">ATP-binding</keyword>
<dbReference type="GO" id="GO:0016301">
    <property type="term" value="F:kinase activity"/>
    <property type="evidence" value="ECO:0007669"/>
    <property type="project" value="UniProtKB-KW"/>
</dbReference>
<keyword evidence="6 10" id="KW-0210">Decarboxylase</keyword>
<evidence type="ECO:0000256" key="1">
    <source>
        <dbReference type="ARBA" id="ARBA00004742"/>
    </source>
</evidence>
<dbReference type="InterPro" id="IPR001272">
    <property type="entry name" value="PEP_carboxykinase_ATP"/>
</dbReference>
<keyword evidence="10" id="KW-0464">Manganese</keyword>
<dbReference type="PIRSF" id="PIRSF006294">
    <property type="entry name" value="PEP_crbxkin"/>
    <property type="match status" value="1"/>
</dbReference>
<dbReference type="InterPro" id="IPR008210">
    <property type="entry name" value="PEP_carboxykinase_N"/>
</dbReference>
<feature type="binding site" evidence="10">
    <location>
        <position position="324"/>
    </location>
    <ligand>
        <name>substrate</name>
    </ligand>
</feature>
<dbReference type="EC" id="4.1.1.49" evidence="3 10"/>
<evidence type="ECO:0000256" key="3">
    <source>
        <dbReference type="ARBA" id="ARBA00012363"/>
    </source>
</evidence>
<accession>A0A4Q6XTL2</accession>
<feature type="binding site" evidence="10">
    <location>
        <position position="450"/>
    </location>
    <ligand>
        <name>ATP</name>
        <dbReference type="ChEBI" id="CHEBI:30616"/>
    </ligand>
</feature>
<dbReference type="Gene3D" id="2.170.8.10">
    <property type="entry name" value="Phosphoenolpyruvate Carboxykinase, domain 2"/>
    <property type="match status" value="1"/>
</dbReference>
<dbReference type="SUPFAM" id="SSF68923">
    <property type="entry name" value="PEP carboxykinase N-terminal domain"/>
    <property type="match status" value="1"/>
</dbReference>
<evidence type="ECO:0000256" key="2">
    <source>
        <dbReference type="ARBA" id="ARBA00006052"/>
    </source>
</evidence>
<dbReference type="InterPro" id="IPR013035">
    <property type="entry name" value="PEP_carboxykinase_C"/>
</dbReference>
<feature type="binding site" evidence="10">
    <location>
        <position position="324"/>
    </location>
    <ligand>
        <name>ATP</name>
        <dbReference type="ChEBI" id="CHEBI:30616"/>
    </ligand>
</feature>
<dbReference type="OrthoDB" id="9806325at2"/>